<sequence length="196" mass="23074">MKLRAEPFTLEWRPDNKESERNLRNNLNLEWCDAVLFNVNAIKKGTGKEYDAILLSENKEAILFFEYKDSPTTYRNYKGKKAQQKNSYAKNIAKAFGFRWYNFIVVVNKKGQSNSKKGDSRVILMDELKNYVLHKEDEKVVFSNEEYEIELLQTNDVLNSIDKVINRYKNEKGSVESNEVFEDLVKVKRQIEQVNK</sequence>
<name>A0A0P8C8I1_9EURY</name>
<evidence type="ECO:0000313" key="1">
    <source>
        <dbReference type="EMBL" id="KPQ43121.1"/>
    </source>
</evidence>
<accession>A0A0P8C8I1</accession>
<organism evidence="1 2">
    <name type="scientific">Candidatus Methanoperedens nitratireducens</name>
    <dbReference type="NCBI Taxonomy" id="1392998"/>
    <lineage>
        <taxon>Archaea</taxon>
        <taxon>Methanobacteriati</taxon>
        <taxon>Methanobacteriota</taxon>
        <taxon>Stenosarchaea group</taxon>
        <taxon>Methanomicrobia</taxon>
        <taxon>Methanosarcinales</taxon>
        <taxon>ANME-2 cluster</taxon>
        <taxon>Candidatus Methanoperedentaceae</taxon>
        <taxon>Candidatus Methanoperedens</taxon>
    </lineage>
</organism>
<protein>
    <submittedName>
        <fullName evidence="1">Uncharacterized protein</fullName>
    </submittedName>
</protein>
<dbReference type="EMBL" id="LKCM01000179">
    <property type="protein sequence ID" value="KPQ43121.1"/>
    <property type="molecule type" value="Genomic_DNA"/>
</dbReference>
<dbReference type="AlphaFoldDB" id="A0A0P8C8I1"/>
<reference evidence="1 2" key="1">
    <citation type="submission" date="2015-09" db="EMBL/GenBank/DDBJ databases">
        <title>A metagenomics-based metabolic model of nitrate-dependent anaerobic oxidation of methane by Methanoperedens-like archaea.</title>
        <authorList>
            <person name="Arshad A."/>
            <person name="Speth D.R."/>
            <person name="De Graaf R.M."/>
            <person name="Op Den Camp H.J."/>
            <person name="Jetten M.S."/>
            <person name="Welte C.U."/>
        </authorList>
    </citation>
    <scope>NUCLEOTIDE SEQUENCE [LARGE SCALE GENOMIC DNA]</scope>
</reference>
<comment type="caution">
    <text evidence="1">The sequence shown here is derived from an EMBL/GenBank/DDBJ whole genome shotgun (WGS) entry which is preliminary data.</text>
</comment>
<evidence type="ECO:0000313" key="2">
    <source>
        <dbReference type="Proteomes" id="UP000050360"/>
    </source>
</evidence>
<proteinExistence type="predicted"/>
<gene>
    <name evidence="1" type="ORF">MPEBLZ_02345</name>
</gene>
<dbReference type="Proteomes" id="UP000050360">
    <property type="component" value="Unassembled WGS sequence"/>
</dbReference>